<evidence type="ECO:0000256" key="9">
    <source>
        <dbReference type="ARBA" id="ARBA00046271"/>
    </source>
</evidence>
<proteinExistence type="inferred from homology"/>
<dbReference type="InterPro" id="IPR025655">
    <property type="entry name" value="PEX14"/>
</dbReference>
<feature type="compositionally biased region" description="Polar residues" evidence="11">
    <location>
        <begin position="360"/>
        <end position="369"/>
    </location>
</feature>
<protein>
    <recommendedName>
        <fullName evidence="7 10">Peroxisomal membrane protein PEX14</fullName>
    </recommendedName>
    <alternativeName>
        <fullName evidence="8 10">Peroxin-14</fullName>
    </alternativeName>
</protein>
<evidence type="ECO:0000256" key="11">
    <source>
        <dbReference type="SAM" id="MobiDB-lite"/>
    </source>
</evidence>
<evidence type="ECO:0000313" key="13">
    <source>
        <dbReference type="EMBL" id="KAK5098620.1"/>
    </source>
</evidence>
<evidence type="ECO:0000259" key="12">
    <source>
        <dbReference type="Pfam" id="PF04695"/>
    </source>
</evidence>
<feature type="domain" description="Peroxisome membrane anchor protein Pex14p N-terminal" evidence="12">
    <location>
        <begin position="72"/>
        <end position="115"/>
    </location>
</feature>
<keyword evidence="14" id="KW-1185">Reference proteome</keyword>
<feature type="compositionally biased region" description="Low complexity" evidence="11">
    <location>
        <begin position="116"/>
        <end position="139"/>
    </location>
</feature>
<comment type="subcellular location">
    <subcellularLocation>
        <location evidence="9 10">Peroxisome membrane</location>
    </subcellularLocation>
</comment>
<evidence type="ECO:0000256" key="3">
    <source>
        <dbReference type="ARBA" id="ARBA00022927"/>
    </source>
</evidence>
<dbReference type="EMBL" id="JAVRRG010000013">
    <property type="protein sequence ID" value="KAK5098620.1"/>
    <property type="molecule type" value="Genomic_DNA"/>
</dbReference>
<comment type="similarity">
    <text evidence="1 10">Belongs to the peroxin-14 family.</text>
</comment>
<evidence type="ECO:0000256" key="6">
    <source>
        <dbReference type="ARBA" id="ARBA00023140"/>
    </source>
</evidence>
<dbReference type="PANTHER" id="PTHR23058">
    <property type="entry name" value="PEROXISOMAL MEMBRANE PROTEIN PEX14"/>
    <property type="match status" value="1"/>
</dbReference>
<keyword evidence="5 10" id="KW-0472">Membrane</keyword>
<evidence type="ECO:0000256" key="5">
    <source>
        <dbReference type="ARBA" id="ARBA00023136"/>
    </source>
</evidence>
<accession>A0ABR0KJW2</accession>
<feature type="region of interest" description="Disordered" evidence="11">
    <location>
        <begin position="316"/>
        <end position="446"/>
    </location>
</feature>
<evidence type="ECO:0000256" key="4">
    <source>
        <dbReference type="ARBA" id="ARBA00023010"/>
    </source>
</evidence>
<feature type="region of interest" description="Disordered" evidence="11">
    <location>
        <begin position="116"/>
        <end position="165"/>
    </location>
</feature>
<evidence type="ECO:0000256" key="2">
    <source>
        <dbReference type="ARBA" id="ARBA00022448"/>
    </source>
</evidence>
<dbReference type="PANTHER" id="PTHR23058:SF0">
    <property type="entry name" value="PEROXISOMAL MEMBRANE PROTEIN PEX14"/>
    <property type="match status" value="1"/>
</dbReference>
<comment type="function">
    <text evidence="10">Component of the PEX13-PEX14 docking complex, a translocon channel that specifically mediates the import of peroxisomal cargo proteins bound to PEX5 receptor. The PEX13-PEX14 docking complex forms a large import pore which can be opened to a diameter of about 9 nm. Mechanistically, PEX5 receptor along with cargo proteins associates with the PEX14 subunit of the PEX13-PEX14 docking complex in the cytosol, leading to the insertion of the receptor into the organelle membrane with the concomitant translocation of the cargo into the peroxisome matrix.</text>
</comment>
<evidence type="ECO:0000313" key="14">
    <source>
        <dbReference type="Proteomes" id="UP001345013"/>
    </source>
</evidence>
<keyword evidence="4" id="KW-0811">Translocation</keyword>
<sequence length="446" mass="47772">MSILSLCRTASLVASGADHEPRPRLALKTCLSGWRLGARFVAVQRVLHNPSSSRSHPFAASSTELSVDMAPRQDLVSSAVNFLQDPSVASSPVEKRIEFLQSKNLTQEEVDLALAQASGAASPASTSPNQPYYPPQQYQSPPPGYGYPPPYGQWPQQPPPEPPRRDWRDYFIMATVVGGASYGLYVLANRYIKPLIAPPTPPQLEQDKAAIDEQFNKAFALLDTLSEDTTKLKEAEQERTKRLDNAIAEIETIVTDLKTANQRREDDSRRMESEIKNMRDSLPRAIDTVKEGSEKQLKELSTELASLKSLMQNRAGTSGASSFNIPRVPKPDSAQMPYSGSNNRSSNVGTPTNEMPAPGSSGNLTGVNGASTVPSFAVPSSSASPAPGTTAPPPAAKPASTNLGYGSGKVSIPAWQLAAQNKQEKEKQTNGTSADGTDAVAALQAS</sequence>
<name>A0ABR0KJW2_9EURO</name>
<evidence type="ECO:0000256" key="10">
    <source>
        <dbReference type="RuleBase" id="RU367032"/>
    </source>
</evidence>
<evidence type="ECO:0000256" key="8">
    <source>
        <dbReference type="ARBA" id="ARBA00029691"/>
    </source>
</evidence>
<reference evidence="13 14" key="1">
    <citation type="submission" date="2023-08" db="EMBL/GenBank/DDBJ databases">
        <title>Black Yeasts Isolated from many extreme environments.</title>
        <authorList>
            <person name="Coleine C."/>
            <person name="Stajich J.E."/>
            <person name="Selbmann L."/>
        </authorList>
    </citation>
    <scope>NUCLEOTIDE SEQUENCE [LARGE SCALE GENOMIC DNA]</scope>
    <source>
        <strain evidence="13 14">CCFEE 5885</strain>
    </source>
</reference>
<feature type="compositionally biased region" description="Pro residues" evidence="11">
    <location>
        <begin position="140"/>
        <end position="161"/>
    </location>
</feature>
<gene>
    <name evidence="13" type="primary">PEX14</name>
    <name evidence="13" type="ORF">LTR24_001725</name>
</gene>
<dbReference type="InterPro" id="IPR036388">
    <property type="entry name" value="WH-like_DNA-bd_sf"/>
</dbReference>
<dbReference type="InterPro" id="IPR006785">
    <property type="entry name" value="Pex14_N"/>
</dbReference>
<comment type="caution">
    <text evidence="13">The sequence shown here is derived from an EMBL/GenBank/DDBJ whole genome shotgun (WGS) entry which is preliminary data.</text>
</comment>
<keyword evidence="6 10" id="KW-0576">Peroxisome</keyword>
<keyword evidence="2 10" id="KW-0813">Transport</keyword>
<feature type="compositionally biased region" description="Polar residues" evidence="11">
    <location>
        <begin position="336"/>
        <end position="353"/>
    </location>
</feature>
<dbReference type="Pfam" id="PF04695">
    <property type="entry name" value="Pex14_N"/>
    <property type="match status" value="1"/>
</dbReference>
<dbReference type="Proteomes" id="UP001345013">
    <property type="component" value="Unassembled WGS sequence"/>
</dbReference>
<organism evidence="13 14">
    <name type="scientific">Lithohypha guttulata</name>
    <dbReference type="NCBI Taxonomy" id="1690604"/>
    <lineage>
        <taxon>Eukaryota</taxon>
        <taxon>Fungi</taxon>
        <taxon>Dikarya</taxon>
        <taxon>Ascomycota</taxon>
        <taxon>Pezizomycotina</taxon>
        <taxon>Eurotiomycetes</taxon>
        <taxon>Chaetothyriomycetidae</taxon>
        <taxon>Chaetothyriales</taxon>
        <taxon>Trichomeriaceae</taxon>
        <taxon>Lithohypha</taxon>
    </lineage>
</organism>
<evidence type="ECO:0000256" key="7">
    <source>
        <dbReference type="ARBA" id="ARBA00029502"/>
    </source>
</evidence>
<evidence type="ECO:0000256" key="1">
    <source>
        <dbReference type="ARBA" id="ARBA00005443"/>
    </source>
</evidence>
<keyword evidence="3 10" id="KW-0653">Protein transport</keyword>
<feature type="compositionally biased region" description="Low complexity" evidence="11">
    <location>
        <begin position="370"/>
        <end position="389"/>
    </location>
</feature>
<dbReference type="Gene3D" id="1.10.10.10">
    <property type="entry name" value="Winged helix-like DNA-binding domain superfamily/Winged helix DNA-binding domain"/>
    <property type="match status" value="1"/>
</dbReference>